<accession>A0ABV0B9P4</accession>
<keyword evidence="3" id="KW-1185">Reference proteome</keyword>
<gene>
    <name evidence="2" type="ORF">TPR58_14050</name>
</gene>
<sequence length="182" mass="19075">MDPFIGEIRAIAFSFPPRGWIPCDGRLLSVSQYSPLFAIIGITYGGNGTTTFAVPNLQGLALTGQGTGPGLSPYALADVVGETSVQLTTDQLPAHTHPAVIRVNSTGIANMHTVPQLGDQLSRFATPTGPGSAFNTPPLENPDTFAPGMVMGTGSDLAHDNQQPYLSMTYCIAAQGIFPSRN</sequence>
<evidence type="ECO:0000313" key="3">
    <source>
        <dbReference type="Proteomes" id="UP001427805"/>
    </source>
</evidence>
<evidence type="ECO:0000313" key="2">
    <source>
        <dbReference type="EMBL" id="MEN3748294.1"/>
    </source>
</evidence>
<dbReference type="Pfam" id="PF07484">
    <property type="entry name" value="Collar"/>
    <property type="match status" value="1"/>
</dbReference>
<name>A0ABV0B9P4_9SPHN</name>
<dbReference type="InterPro" id="IPR037053">
    <property type="entry name" value="Phage_tail_collar_dom_sf"/>
</dbReference>
<dbReference type="Gene3D" id="3.90.1340.10">
    <property type="entry name" value="Phage tail collar domain"/>
    <property type="match status" value="1"/>
</dbReference>
<dbReference type="RefSeq" id="WP_346247315.1">
    <property type="nucleotide sequence ID" value="NZ_JBDIZK010000008.1"/>
</dbReference>
<evidence type="ECO:0000259" key="1">
    <source>
        <dbReference type="Pfam" id="PF07484"/>
    </source>
</evidence>
<dbReference type="InterPro" id="IPR011083">
    <property type="entry name" value="Phage_tail_collar_dom"/>
</dbReference>
<comment type="caution">
    <text evidence="2">The sequence shown here is derived from an EMBL/GenBank/DDBJ whole genome shotgun (WGS) entry which is preliminary data.</text>
</comment>
<reference evidence="2 3" key="1">
    <citation type="submission" date="2024-05" db="EMBL/GenBank/DDBJ databases">
        <title>Sphingomonas sp. HF-S3 16S ribosomal RNA gene Genome sequencing and assembly.</title>
        <authorList>
            <person name="Lee H."/>
        </authorList>
    </citation>
    <scope>NUCLEOTIDE SEQUENCE [LARGE SCALE GENOMIC DNA]</scope>
    <source>
        <strain evidence="2 3">HF-S3</strain>
    </source>
</reference>
<organism evidence="2 3">
    <name type="scientific">Sphingomonas rustica</name>
    <dbReference type="NCBI Taxonomy" id="3103142"/>
    <lineage>
        <taxon>Bacteria</taxon>
        <taxon>Pseudomonadati</taxon>
        <taxon>Pseudomonadota</taxon>
        <taxon>Alphaproteobacteria</taxon>
        <taxon>Sphingomonadales</taxon>
        <taxon>Sphingomonadaceae</taxon>
        <taxon>Sphingomonas</taxon>
    </lineage>
</organism>
<dbReference type="EMBL" id="JBDIZK010000008">
    <property type="protein sequence ID" value="MEN3748294.1"/>
    <property type="molecule type" value="Genomic_DNA"/>
</dbReference>
<dbReference type="Proteomes" id="UP001427805">
    <property type="component" value="Unassembled WGS sequence"/>
</dbReference>
<dbReference type="SUPFAM" id="SSF88874">
    <property type="entry name" value="Receptor-binding domain of short tail fibre protein gp12"/>
    <property type="match status" value="1"/>
</dbReference>
<protein>
    <submittedName>
        <fullName evidence="2">Tail fiber protein</fullName>
    </submittedName>
</protein>
<proteinExistence type="predicted"/>
<feature type="domain" description="Phage tail collar" evidence="1">
    <location>
        <begin position="6"/>
        <end position="60"/>
    </location>
</feature>